<dbReference type="NCBIfam" id="TIGR01990">
    <property type="entry name" value="bPGM"/>
    <property type="match status" value="1"/>
</dbReference>
<reference evidence="6" key="1">
    <citation type="journal article" date="2014" name="Int. J. Syst. Evol. Microbiol.">
        <title>Complete genome sequence of Corynebacterium casei LMG S-19264T (=DSM 44701T), isolated from a smear-ripened cheese.</title>
        <authorList>
            <consortium name="US DOE Joint Genome Institute (JGI-PGF)"/>
            <person name="Walter F."/>
            <person name="Albersmeier A."/>
            <person name="Kalinowski J."/>
            <person name="Ruckert C."/>
        </authorList>
    </citation>
    <scope>NUCLEOTIDE SEQUENCE</scope>
    <source>
        <strain evidence="6">CGMCC 1.12195</strain>
    </source>
</reference>
<dbReference type="GO" id="GO:0050308">
    <property type="term" value="F:sugar-phosphatase activity"/>
    <property type="evidence" value="ECO:0007669"/>
    <property type="project" value="TreeGrafter"/>
</dbReference>
<comment type="cofactor">
    <cofactor evidence="4">
        <name>Mg(2+)</name>
        <dbReference type="ChEBI" id="CHEBI:18420"/>
    </cofactor>
    <text evidence="4">Binds 2 magnesium ions per subunit.</text>
</comment>
<feature type="binding site" evidence="3">
    <location>
        <position position="145"/>
    </location>
    <ligand>
        <name>substrate</name>
    </ligand>
</feature>
<comment type="similarity">
    <text evidence="1">Belongs to the HAD-like hydrolase superfamily. CbbY/CbbZ/Gph/YieH family.</text>
</comment>
<dbReference type="Pfam" id="PF00702">
    <property type="entry name" value="Hydrolase"/>
    <property type="match status" value="1"/>
</dbReference>
<dbReference type="Gene3D" id="1.10.150.240">
    <property type="entry name" value="Putative phosphatase, domain 2"/>
    <property type="match status" value="1"/>
</dbReference>
<dbReference type="EMBL" id="BMER01000004">
    <property type="protein sequence ID" value="GGG97349.1"/>
    <property type="molecule type" value="Genomic_DNA"/>
</dbReference>
<comment type="caution">
    <text evidence="6">The sequence shown here is derived from an EMBL/GenBank/DDBJ whole genome shotgun (WGS) entry which is preliminary data.</text>
</comment>
<dbReference type="GO" id="GO:0000287">
    <property type="term" value="F:magnesium ion binding"/>
    <property type="evidence" value="ECO:0007669"/>
    <property type="project" value="InterPro"/>
</dbReference>
<dbReference type="InterPro" id="IPR010972">
    <property type="entry name" value="Beta-PGM"/>
</dbReference>
<feature type="binding site" evidence="3">
    <location>
        <begin position="44"/>
        <end position="49"/>
    </location>
    <ligand>
        <name>substrate</name>
    </ligand>
</feature>
<feature type="binding site" evidence="3">
    <location>
        <begin position="114"/>
        <end position="118"/>
    </location>
    <ligand>
        <name>substrate</name>
    </ligand>
</feature>
<dbReference type="RefSeq" id="WP_188507651.1">
    <property type="nucleotide sequence ID" value="NZ_BMER01000004.1"/>
</dbReference>
<dbReference type="SFLD" id="SFLDS00003">
    <property type="entry name" value="Haloacid_Dehalogenase"/>
    <property type="match status" value="1"/>
</dbReference>
<dbReference type="InterPro" id="IPR036412">
    <property type="entry name" value="HAD-like_sf"/>
</dbReference>
<dbReference type="PRINTS" id="PR00413">
    <property type="entry name" value="HADHALOGNASE"/>
</dbReference>
<dbReference type="InterPro" id="IPR010976">
    <property type="entry name" value="B-phosphoglucomutase_hydrolase"/>
</dbReference>
<feature type="binding site" evidence="3">
    <location>
        <position position="52"/>
    </location>
    <ligand>
        <name>substrate</name>
    </ligand>
</feature>
<dbReference type="PANTHER" id="PTHR43481:SF4">
    <property type="entry name" value="GLYCEROL-1-PHOSPHATE PHOSPHOHYDROLASE 1-RELATED"/>
    <property type="match status" value="1"/>
</dbReference>
<proteinExistence type="inferred from homology"/>
<feature type="binding site" evidence="3">
    <location>
        <position position="76"/>
    </location>
    <ligand>
        <name>substrate</name>
    </ligand>
</feature>
<dbReference type="SFLD" id="SFLDG01129">
    <property type="entry name" value="C1.5:_HAD__Beta-PGM__Phosphata"/>
    <property type="match status" value="1"/>
</dbReference>
<keyword evidence="4" id="KW-0460">Magnesium</keyword>
<dbReference type="CDD" id="cd02598">
    <property type="entry name" value="HAD_BPGM"/>
    <property type="match status" value="1"/>
</dbReference>
<organism evidence="6 7">
    <name type="scientific">Parapedobacter pyrenivorans</name>
    <dbReference type="NCBI Taxonomy" id="1305674"/>
    <lineage>
        <taxon>Bacteria</taxon>
        <taxon>Pseudomonadati</taxon>
        <taxon>Bacteroidota</taxon>
        <taxon>Sphingobacteriia</taxon>
        <taxon>Sphingobacteriales</taxon>
        <taxon>Sphingobacteriaceae</taxon>
        <taxon>Parapedobacter</taxon>
    </lineage>
</organism>
<dbReference type="NCBIfam" id="TIGR02009">
    <property type="entry name" value="PGMB-YQAB-SF"/>
    <property type="match status" value="1"/>
</dbReference>
<dbReference type="SFLD" id="SFLDG01135">
    <property type="entry name" value="C1.5.6:_HAD__Beta-PGM__Phospha"/>
    <property type="match status" value="1"/>
</dbReference>
<evidence type="ECO:0000313" key="6">
    <source>
        <dbReference type="EMBL" id="GGG97349.1"/>
    </source>
</evidence>
<feature type="binding site" evidence="4">
    <location>
        <position position="9"/>
    </location>
    <ligand>
        <name>Mg(2+)</name>
        <dbReference type="ChEBI" id="CHEBI:18420"/>
    </ligand>
</feature>
<evidence type="ECO:0000256" key="1">
    <source>
        <dbReference type="ARBA" id="ARBA00006171"/>
    </source>
</evidence>
<feature type="binding site" evidence="3">
    <location>
        <begin position="9"/>
        <end position="11"/>
    </location>
    <ligand>
        <name>substrate</name>
    </ligand>
</feature>
<dbReference type="InterPro" id="IPR051806">
    <property type="entry name" value="HAD-like_SPP"/>
</dbReference>
<name>A0A917MFN5_9SPHI</name>
<feature type="active site" description="Proton donor/acceptor" evidence="2">
    <location>
        <position position="11"/>
    </location>
</feature>
<accession>A0A917MFN5</accession>
<dbReference type="InterPro" id="IPR006439">
    <property type="entry name" value="HAD-SF_hydro_IA"/>
</dbReference>
<feature type="binding site" evidence="4">
    <location>
        <position position="170"/>
    </location>
    <ligand>
        <name>Mg(2+)</name>
        <dbReference type="ChEBI" id="CHEBI:18420"/>
    </ligand>
</feature>
<feature type="site" description="Important for catalytic activity and assists the phosphoryl transfer reaction to Asp8 by balancing charge and orienting the reacting groups" evidence="5">
    <location>
        <position position="114"/>
    </location>
</feature>
<feature type="active site" description="Nucleophile" evidence="2">
    <location>
        <position position="9"/>
    </location>
</feature>
<dbReference type="PANTHER" id="PTHR43481">
    <property type="entry name" value="FRUCTOSE-1-PHOSPHATE PHOSPHATASE"/>
    <property type="match status" value="1"/>
</dbReference>
<dbReference type="GO" id="GO:0005975">
    <property type="term" value="P:carbohydrate metabolic process"/>
    <property type="evidence" value="ECO:0007669"/>
    <property type="project" value="InterPro"/>
</dbReference>
<dbReference type="NCBIfam" id="TIGR01509">
    <property type="entry name" value="HAD-SF-IA-v3"/>
    <property type="match status" value="1"/>
</dbReference>
<keyword evidence="4" id="KW-0479">Metal-binding</keyword>
<feature type="binding site" evidence="4">
    <location>
        <position position="169"/>
    </location>
    <ligand>
        <name>Mg(2+)</name>
        <dbReference type="ChEBI" id="CHEBI:18420"/>
    </ligand>
</feature>
<dbReference type="Proteomes" id="UP000660862">
    <property type="component" value="Unassembled WGS sequence"/>
</dbReference>
<sequence length="217" mass="23411">MKLKACLFDLDGVLVDTAQYHYQAWKKLANTLGFDLSAQQNEQLKGISRTESLNKVLAWGGLSLPADVQVQLAERKNAWYVEMISAMTPATLLPGAAALLIELRREGISIALGSASKNARLILEKTALRDYFDAVVDGNMVIRSKPDPEVFLAGAEKLRVSAAECVVLEDAAAGVEAARRAGMKAVGIGNPADLIEADWVVPDLAAVTVERLDELFC</sequence>
<evidence type="ECO:0000256" key="3">
    <source>
        <dbReference type="PIRSR" id="PIRSR610972-2"/>
    </source>
</evidence>
<feature type="binding site" evidence="4">
    <location>
        <position position="11"/>
    </location>
    <ligand>
        <name>Mg(2+)</name>
        <dbReference type="ChEBI" id="CHEBI:18420"/>
    </ligand>
</feature>
<dbReference type="GO" id="GO:0008801">
    <property type="term" value="F:beta-phosphoglucomutase activity"/>
    <property type="evidence" value="ECO:0007669"/>
    <property type="project" value="InterPro"/>
</dbReference>
<dbReference type="AlphaFoldDB" id="A0A917MFN5"/>
<evidence type="ECO:0000256" key="4">
    <source>
        <dbReference type="PIRSR" id="PIRSR610972-3"/>
    </source>
</evidence>
<evidence type="ECO:0000313" key="7">
    <source>
        <dbReference type="Proteomes" id="UP000660862"/>
    </source>
</evidence>
<dbReference type="InterPro" id="IPR023198">
    <property type="entry name" value="PGP-like_dom2"/>
</dbReference>
<keyword evidence="7" id="KW-1185">Reference proteome</keyword>
<dbReference type="SUPFAM" id="SSF56784">
    <property type="entry name" value="HAD-like"/>
    <property type="match status" value="1"/>
</dbReference>
<gene>
    <name evidence="6" type="primary">pgmB2</name>
    <name evidence="6" type="ORF">GCM10007415_35880</name>
</gene>
<dbReference type="InterPro" id="IPR023214">
    <property type="entry name" value="HAD_sf"/>
</dbReference>
<feature type="binding site" evidence="3">
    <location>
        <position position="25"/>
    </location>
    <ligand>
        <name>substrate</name>
    </ligand>
</feature>
<reference evidence="6" key="2">
    <citation type="submission" date="2020-09" db="EMBL/GenBank/DDBJ databases">
        <authorList>
            <person name="Sun Q."/>
            <person name="Zhou Y."/>
        </authorList>
    </citation>
    <scope>NUCLEOTIDE SEQUENCE</scope>
    <source>
        <strain evidence="6">CGMCC 1.12195</strain>
    </source>
</reference>
<evidence type="ECO:0000256" key="5">
    <source>
        <dbReference type="PIRSR" id="PIRSR610972-4"/>
    </source>
</evidence>
<protein>
    <submittedName>
        <fullName evidence="6">Beta-phosphoglucomutase</fullName>
    </submittedName>
</protein>
<evidence type="ECO:0000256" key="2">
    <source>
        <dbReference type="PIRSR" id="PIRSR610972-1"/>
    </source>
</evidence>
<dbReference type="Gene3D" id="3.40.50.1000">
    <property type="entry name" value="HAD superfamily/HAD-like"/>
    <property type="match status" value="1"/>
</dbReference>
<feature type="site" description="Important for catalytic activity and assists the phosphoryl transfer reaction to Asp8 by balancing charge and orienting the reacting groups" evidence="5">
    <location>
        <position position="145"/>
    </location>
</feature>